<organism evidence="11 12">
    <name type="scientific">Tahibacter harae</name>
    <dbReference type="NCBI Taxonomy" id="2963937"/>
    <lineage>
        <taxon>Bacteria</taxon>
        <taxon>Pseudomonadati</taxon>
        <taxon>Pseudomonadota</taxon>
        <taxon>Gammaproteobacteria</taxon>
        <taxon>Lysobacterales</taxon>
        <taxon>Rhodanobacteraceae</taxon>
        <taxon>Tahibacter</taxon>
    </lineage>
</organism>
<keyword evidence="7 8" id="KW-0456">Lyase</keyword>
<accession>A0ABT1QQ99</accession>
<dbReference type="NCBIfam" id="TIGR04349">
    <property type="entry name" value="rSAM_QueE_gams"/>
    <property type="match status" value="1"/>
</dbReference>
<evidence type="ECO:0000256" key="9">
    <source>
        <dbReference type="SAM" id="MobiDB-lite"/>
    </source>
</evidence>
<comment type="catalytic activity">
    <reaction evidence="8">
        <text>6-carboxy-5,6,7,8-tetrahydropterin + H(+) = 7-carboxy-7-carbaguanine + NH4(+)</text>
        <dbReference type="Rhea" id="RHEA:27974"/>
        <dbReference type="ChEBI" id="CHEBI:15378"/>
        <dbReference type="ChEBI" id="CHEBI:28938"/>
        <dbReference type="ChEBI" id="CHEBI:61032"/>
        <dbReference type="ChEBI" id="CHEBI:61036"/>
        <dbReference type="EC" id="4.3.99.3"/>
    </reaction>
</comment>
<feature type="binding site" evidence="8">
    <location>
        <position position="60"/>
    </location>
    <ligand>
        <name>[4Fe-4S] cluster</name>
        <dbReference type="ChEBI" id="CHEBI:49883"/>
        <note>4Fe-4S-S-AdoMet</note>
    </ligand>
</feature>
<dbReference type="EMBL" id="JANFQO010000005">
    <property type="protein sequence ID" value="MCQ4164453.1"/>
    <property type="molecule type" value="Genomic_DNA"/>
</dbReference>
<feature type="binding site" evidence="8">
    <location>
        <position position="67"/>
    </location>
    <ligand>
        <name>[4Fe-4S] cluster</name>
        <dbReference type="ChEBI" id="CHEBI:49883"/>
        <note>4Fe-4S-S-AdoMet</note>
    </ligand>
</feature>
<dbReference type="InterPro" id="IPR007197">
    <property type="entry name" value="rSAM"/>
</dbReference>
<comment type="pathway">
    <text evidence="8">Purine metabolism; 7-cyano-7-deazaguanine biosynthesis.</text>
</comment>
<feature type="binding site" evidence="8">
    <location>
        <begin position="66"/>
        <end position="68"/>
    </location>
    <ligand>
        <name>S-adenosyl-L-methionine</name>
        <dbReference type="ChEBI" id="CHEBI:59789"/>
    </ligand>
</feature>
<keyword evidence="8" id="KW-0671">Queuosine biosynthesis</keyword>
<protein>
    <recommendedName>
        <fullName evidence="8">7-carboxy-7-deazaguanine synthase</fullName>
        <shortName evidence="8">CDG synthase</shortName>
        <ecNumber evidence="8">4.3.99.3</ecNumber>
    </recommendedName>
    <alternativeName>
        <fullName evidence="8">Queuosine biosynthesis protein QueE</fullName>
    </alternativeName>
</protein>
<sequence length="241" mass="26474">MSAEAAPPATVSNAPVPAPERATAPAAVPERLRITEIFHSIQGEADAVGWPTVFVRLTGCPLRCTWCDTTYSFHGGEWRSIDAILAEVASHGARHVCVTGGEPLSQKRCLILLRRLCDAGYEVSLETSGALDVAAVDPRVRKVMDLKAPDSGEAGRNRWSNLEHLRAHDQIKFVLAGRADYDWACGVLREHALAARCQVLFSPVHASLKPRELAEWILADRLPVRMQLQLHKLLWGDEPGH</sequence>
<keyword evidence="6 8" id="KW-0411">Iron-sulfur</keyword>
<dbReference type="PANTHER" id="PTHR42836">
    <property type="entry name" value="7-CARBOXY-7-DEAZAGUANINE SYNTHASE"/>
    <property type="match status" value="1"/>
</dbReference>
<comment type="subunit">
    <text evidence="8">Homodimer.</text>
</comment>
<evidence type="ECO:0000256" key="1">
    <source>
        <dbReference type="ARBA" id="ARBA00022485"/>
    </source>
</evidence>
<feature type="binding site" evidence="8">
    <location>
        <position position="69"/>
    </location>
    <ligand>
        <name>Mg(2+)</name>
        <dbReference type="ChEBI" id="CHEBI:18420"/>
    </ligand>
</feature>
<dbReference type="InterPro" id="IPR027621">
    <property type="entry name" value="rSAM_QueE_gams"/>
</dbReference>
<reference evidence="11" key="1">
    <citation type="submission" date="2022-07" db="EMBL/GenBank/DDBJ databases">
        <title>Tahibacter sp., a new gammaproteobacterium isolated from the silt sample collected at pig farm.</title>
        <authorList>
            <person name="Chen H."/>
        </authorList>
    </citation>
    <scope>NUCLEOTIDE SEQUENCE</scope>
    <source>
        <strain evidence="11">P2K</strain>
    </source>
</reference>
<feature type="binding site" evidence="8">
    <location>
        <position position="56"/>
    </location>
    <ligand>
        <name>substrate</name>
    </ligand>
</feature>
<comment type="cofactor">
    <cofactor evidence="8">
        <name>[4Fe-4S] cluster</name>
        <dbReference type="ChEBI" id="CHEBI:49883"/>
    </cofactor>
    <text evidence="8">Binds 1 [4Fe-4S] cluster. The cluster is coordinated with 3 cysteines and an exchangeable S-adenosyl-L-methionine.</text>
</comment>
<dbReference type="HAMAP" id="MF_00917">
    <property type="entry name" value="QueE"/>
    <property type="match status" value="1"/>
</dbReference>
<dbReference type="SUPFAM" id="SSF102114">
    <property type="entry name" value="Radical SAM enzymes"/>
    <property type="match status" value="1"/>
</dbReference>
<dbReference type="GO" id="GO:0016829">
    <property type="term" value="F:lyase activity"/>
    <property type="evidence" value="ECO:0007669"/>
    <property type="project" value="UniProtKB-KW"/>
</dbReference>
<dbReference type="PANTHER" id="PTHR42836:SF1">
    <property type="entry name" value="7-CARBOXY-7-DEAZAGUANINE SYNTHASE"/>
    <property type="match status" value="1"/>
</dbReference>
<comment type="function">
    <text evidence="8">Catalyzes the complex heterocyclic radical-mediated conversion of 6-carboxy-5,6,7,8-tetrahydropterin (CPH4) to 7-carboxy-7-deazaguanine (CDG), a step common to the biosynthetic pathways of all 7-deazapurine-containing compounds.</text>
</comment>
<dbReference type="Proteomes" id="UP001165498">
    <property type="component" value="Unassembled WGS sequence"/>
</dbReference>
<evidence type="ECO:0000259" key="10">
    <source>
        <dbReference type="PROSITE" id="PS51918"/>
    </source>
</evidence>
<name>A0ABT1QQ99_9GAMM</name>
<comment type="caution">
    <text evidence="11">The sequence shown here is derived from an EMBL/GenBank/DDBJ whole genome shotgun (WGS) entry which is preliminary data.</text>
</comment>
<evidence type="ECO:0000313" key="12">
    <source>
        <dbReference type="Proteomes" id="UP001165498"/>
    </source>
</evidence>
<dbReference type="RefSeq" id="WP_255913199.1">
    <property type="nucleotide sequence ID" value="NZ_JANFQO010000005.1"/>
</dbReference>
<keyword evidence="3 8" id="KW-0479">Metal-binding</keyword>
<dbReference type="Gene3D" id="3.20.20.70">
    <property type="entry name" value="Aldolase class I"/>
    <property type="match status" value="1"/>
</dbReference>
<feature type="domain" description="Radical SAM core" evidence="10">
    <location>
        <begin position="47"/>
        <end position="237"/>
    </location>
</feature>
<comment type="caution">
    <text evidence="8">Lacks conserved residue(s) required for the propagation of feature annotation.</text>
</comment>
<dbReference type="SFLD" id="SFLDS00029">
    <property type="entry name" value="Radical_SAM"/>
    <property type="match status" value="1"/>
</dbReference>
<keyword evidence="2 8" id="KW-0949">S-adenosyl-L-methionine</keyword>
<dbReference type="InterPro" id="IPR058240">
    <property type="entry name" value="rSAM_sf"/>
</dbReference>
<evidence type="ECO:0000256" key="4">
    <source>
        <dbReference type="ARBA" id="ARBA00022842"/>
    </source>
</evidence>
<dbReference type="PIRSF" id="PIRSF000370">
    <property type="entry name" value="QueE"/>
    <property type="match status" value="1"/>
</dbReference>
<feature type="binding site" evidence="8">
    <location>
        <begin position="41"/>
        <end position="43"/>
    </location>
    <ligand>
        <name>substrate</name>
    </ligand>
</feature>
<evidence type="ECO:0000313" key="11">
    <source>
        <dbReference type="EMBL" id="MCQ4164453.1"/>
    </source>
</evidence>
<evidence type="ECO:0000256" key="5">
    <source>
        <dbReference type="ARBA" id="ARBA00023004"/>
    </source>
</evidence>
<feature type="binding site" evidence="8">
    <location>
        <position position="101"/>
    </location>
    <ligand>
        <name>S-adenosyl-L-methionine</name>
        <dbReference type="ChEBI" id="CHEBI:59789"/>
    </ligand>
</feature>
<gene>
    <name evidence="8 11" type="primary">queE</name>
    <name evidence="11" type="ORF">NM961_06990</name>
</gene>
<dbReference type="CDD" id="cd01335">
    <property type="entry name" value="Radical_SAM"/>
    <property type="match status" value="1"/>
</dbReference>
<evidence type="ECO:0000256" key="3">
    <source>
        <dbReference type="ARBA" id="ARBA00022723"/>
    </source>
</evidence>
<evidence type="ECO:0000256" key="2">
    <source>
        <dbReference type="ARBA" id="ARBA00022691"/>
    </source>
</evidence>
<keyword evidence="1 8" id="KW-0004">4Fe-4S</keyword>
<keyword evidence="5 8" id="KW-0408">Iron</keyword>
<proteinExistence type="inferred from homology"/>
<evidence type="ECO:0000256" key="8">
    <source>
        <dbReference type="HAMAP-Rule" id="MF_00917"/>
    </source>
</evidence>
<keyword evidence="4 8" id="KW-0460">Magnesium</keyword>
<evidence type="ECO:0000256" key="7">
    <source>
        <dbReference type="ARBA" id="ARBA00023239"/>
    </source>
</evidence>
<comment type="similarity">
    <text evidence="8">Belongs to the radical SAM superfamily. 7-carboxy-7-deazaguanine synthase family.</text>
</comment>
<comment type="cofactor">
    <cofactor evidence="8">
        <name>S-adenosyl-L-methionine</name>
        <dbReference type="ChEBI" id="CHEBI:59789"/>
    </cofactor>
    <text evidence="8">Binds 1 S-adenosyl-L-methionine per subunit.</text>
</comment>
<dbReference type="PROSITE" id="PS51918">
    <property type="entry name" value="RADICAL_SAM"/>
    <property type="match status" value="1"/>
</dbReference>
<feature type="region of interest" description="Disordered" evidence="9">
    <location>
        <begin position="1"/>
        <end position="25"/>
    </location>
</feature>
<feature type="binding site" evidence="8">
    <location>
        <position position="99"/>
    </location>
    <ligand>
        <name>substrate</name>
    </ligand>
</feature>
<dbReference type="Pfam" id="PF04055">
    <property type="entry name" value="Radical_SAM"/>
    <property type="match status" value="1"/>
</dbReference>
<keyword evidence="12" id="KW-1185">Reference proteome</keyword>
<dbReference type="InterPro" id="IPR013785">
    <property type="entry name" value="Aldolase_TIM"/>
</dbReference>
<comment type="cofactor">
    <cofactor evidence="8">
        <name>Mg(2+)</name>
        <dbReference type="ChEBI" id="CHEBI:18420"/>
    </cofactor>
</comment>
<dbReference type="EC" id="4.3.99.3" evidence="8"/>
<feature type="binding site" evidence="8">
    <location>
        <position position="64"/>
    </location>
    <ligand>
        <name>[4Fe-4S] cluster</name>
        <dbReference type="ChEBI" id="CHEBI:49883"/>
        <note>4Fe-4S-S-AdoMet</note>
    </ligand>
</feature>
<evidence type="ECO:0000256" key="6">
    <source>
        <dbReference type="ARBA" id="ARBA00023014"/>
    </source>
</evidence>
<dbReference type="InterPro" id="IPR024924">
    <property type="entry name" value="7-CO-7-deazaguanine_synth-like"/>
</dbReference>